<evidence type="ECO:0000313" key="9">
    <source>
        <dbReference type="EMBL" id="MDA0178131.1"/>
    </source>
</evidence>
<proteinExistence type="predicted"/>
<dbReference type="SUPFAM" id="SSF49899">
    <property type="entry name" value="Concanavalin A-like lectins/glucanases"/>
    <property type="match status" value="1"/>
</dbReference>
<dbReference type="InterPro" id="IPR006558">
    <property type="entry name" value="LamG-like"/>
</dbReference>
<dbReference type="Pfam" id="PF00041">
    <property type="entry name" value="fn3"/>
    <property type="match status" value="1"/>
</dbReference>
<dbReference type="InterPro" id="IPR053879">
    <property type="entry name" value="HYDIN_VesB_CFA65-like_Ig"/>
</dbReference>
<evidence type="ECO:0000313" key="10">
    <source>
        <dbReference type="Proteomes" id="UP001149142"/>
    </source>
</evidence>
<evidence type="ECO:0000256" key="5">
    <source>
        <dbReference type="ARBA" id="ARBA00023069"/>
    </source>
</evidence>
<dbReference type="Pfam" id="PF22544">
    <property type="entry name" value="HYDIN_VesB_CFA65-like_Ig"/>
    <property type="match status" value="1"/>
</dbReference>
<name>A0ABT4S2W2_9FLAO</name>
<dbReference type="InterPro" id="IPR026444">
    <property type="entry name" value="Secre_tail"/>
</dbReference>
<sequence length="2076" mass="226083">MKLTLHLSIAKYAKLLILLILLLGCNVIIAQVEIASQRFNNGNPNYQYTVADKDGIFAPSSQTITTHVGTDNWDYTASTSEGIIRVVNTDITNPASDLYCLELKNYWDDEPTIEFVEKNITNYVNVTFSIAYQSLGDPDTIEDLVLEYSYLDGGNWVDTTVILVEGENPIDVFGFQVEPDIRMFNANFPTPNPFVVSIPDTATAFRATISSDFLNGANGNDNYYIDDVILSGDPTTAAPIANCQGDFSISLDQNDTATITAADIDNGSSVSVGTMTLSIDKSEFTCDDLGPNVITLTVDDGTQTSTCTTTVTVNSYNGPLIAPNLPSVSAFCSYDAPTPADISYQCNTITPTTTDATSFNAPGNYTITWLYYDSVSGNSDTSVQSITINSLTAPNNVTVSNIGPDTATITWDQQTGVDSYEVLYKKDGLINWQSVVTTDNTVILTGLDQLTDYNFQINANCGSSTISTSIDNFTTLGHSYCTPSVGNNSNRVYVRTVNVGTINNTEGREPGGYDDNTHLSTVLYKNESHPFYVRFRNSNYYNIGHAIWIDFNGDGDFEDAGEMVWNNNGNLSNVGQFQAHNPLIFIPSFAVTGLTRMRVAVRQNGVPDNPCNDNNWNGSRGEFEDYTLDLQIRPDSPQEIDVTGNGTLIVDGAGVAELDLNNNTDFGEYDVYEVPMVKTYKITNNGADPLTLTGNPIVSFINNTGDFTITQPSISYLAIGESTTFTITFDPVTVGTKTATVRILNDDVDYGETEEDYTFLIQGEAVKTFPDTDGDGVPDNVDLDDDNDGILDSTEDNTCKTYSYATQVETIFLNETFGTGYDRATISEVNAGASTTYCFEDGTATCGGSNNLNDGSYTLYYQTSNGDGINQTPYGDVASWADSDWYVGLDHTPDNIDGAEPGRMLIVNADYDPGIFYQATINGVTPGVEVTYGFSVINLMRTDHPNIANKKKPQVAIAVYDPNGSLIALESSGLIEPTDASNPAGDWITLETTFVSTSSQFTIQLINDQDGGDGNDLAIDDIYVKQILCDLDGDGVPDSVDLDNDNDGIPNIVELGLSDGDKDATLFGDGWIDANGNGVHDAYEGGATQIDTDGDGIPNFMDLDSDNDGIFDAVEFDGFGDIDVNGDGVGEGDDSYSGVSNDTSDGDGLLAIVDTNDDDADEFDHGSSGYPDALDTDGDNIPDYLDVDSNNDGVNDIEMFVYSHLDTNNDGQIDGVSDADNDGLLDVFDTNDNGYGSPRDLDNSYALYFDGRNDYVEEDAVINNWTSASLMAWIKIEPSSVGKRVIVGQDNFRLEVESNGNISAKVNANTYNSGVSVESDIWVHVAAIYDGLNGNLSILINGEVVNQNTSVIGNLLNDTSSFTIGRASNTDSNYFKGEIDEVRLFNEAVTVDQLQKMVYQELDENQGFNSGKIIPKEISATFNSSLIRYYKMDAYKDDILDNKVTVAIDQFVGAKMYNIKDIYLQTAPLPYQTKQAGEWTMSNTWLHGNVWDITTNNQIKDWSIVSIKNNVITANSVTNLGLFIDNNKTLTVSGDNQINNTWYLELNGTLDLQNDSQLVQGLTSDLVTSATGKILRRQEGQSNVYRYNYWSSPVGAQTATTLIDENTSTNNPNNTAFTLNTLKDANGNLVSFTNGYHQDGSISTYWLYTYQNATSYWNWQGFDQNTPIATGLGYTQKGGGTLDSYIFEGKPNNGTIQLSANDVGGAGSDAGSTKTEYLVGNPYASAIDAHQFIDDNAGVISGSLYLWEQWAGDSHVLAEYQGGYATLNKLGKVRAYQFIGIDNNAVGSQGGIKTPTRYIPVAQSFMVEVTGTGAIEFNNGQRIFKTEAAGESVFFRQNNTAVTSAAPEVAFQKIKLEFTNTNGLGREIVLGFSDQTSDAFDYGYDAIATETFINDLTMPLDNQQSNIQAFSPITSDKVIDLNFKSDGNSTYTIKATSFDNIPMDQSVYLLDNLNGTYHDLKSGLDYNFTSVAGTFNDRFDVVFQTNQTLSTEDVELDQITLYYNTTQQSLYVKELKEEVKTLVIYNTLGQVMYKNSSVTTHQLANGLAINGISTGVYIVSIQLNNNTSIDKKIIVK</sequence>
<evidence type="ECO:0000259" key="8">
    <source>
        <dbReference type="PROSITE" id="PS50853"/>
    </source>
</evidence>
<dbReference type="InterPro" id="IPR003961">
    <property type="entry name" value="FN3_dom"/>
</dbReference>
<dbReference type="InterPro" id="IPR045474">
    <property type="entry name" value="GEVED"/>
</dbReference>
<dbReference type="SMART" id="SM00560">
    <property type="entry name" value="LamGL"/>
    <property type="match status" value="1"/>
</dbReference>
<protein>
    <submittedName>
        <fullName evidence="9">Choice-of-anchor D domain-containing protein</fullName>
    </submittedName>
</protein>
<accession>A0ABT4S2W2</accession>
<evidence type="ECO:0000256" key="1">
    <source>
        <dbReference type="ARBA" id="ARBA00004138"/>
    </source>
</evidence>
<dbReference type="EMBL" id="JAPFGC010000002">
    <property type="protein sequence ID" value="MDA0178131.1"/>
    <property type="molecule type" value="Genomic_DNA"/>
</dbReference>
<feature type="domain" description="Fibronectin type-III" evidence="8">
    <location>
        <begin position="393"/>
        <end position="478"/>
    </location>
</feature>
<dbReference type="PANTHER" id="PTHR10199:SF119">
    <property type="entry name" value="RE20510P"/>
    <property type="match status" value="1"/>
</dbReference>
<dbReference type="SUPFAM" id="SSF103647">
    <property type="entry name" value="TSP type-3 repeat"/>
    <property type="match status" value="1"/>
</dbReference>
<evidence type="ECO:0000256" key="6">
    <source>
        <dbReference type="ARBA" id="ARBA00023157"/>
    </source>
</evidence>
<dbReference type="NCBIfam" id="TIGR04183">
    <property type="entry name" value="Por_Secre_tail"/>
    <property type="match status" value="1"/>
</dbReference>
<organism evidence="9 10">
    <name type="scientific">Mesoflavibacter profundi</name>
    <dbReference type="NCBI Taxonomy" id="2708110"/>
    <lineage>
        <taxon>Bacteria</taxon>
        <taxon>Pseudomonadati</taxon>
        <taxon>Bacteroidota</taxon>
        <taxon>Flavobacteriia</taxon>
        <taxon>Flavobacteriales</taxon>
        <taxon>Flavobacteriaceae</taxon>
        <taxon>Mesoflavibacter</taxon>
    </lineage>
</organism>
<reference evidence="9" key="1">
    <citation type="submission" date="2022-11" db="EMBL/GenBank/DDBJ databases">
        <title>Refractory cell wall polysaccharides provide important carbon source for microbial heterotrophs in the hadal ocean.</title>
        <authorList>
            <person name="Zhu X."/>
        </authorList>
    </citation>
    <scope>NUCLEOTIDE SEQUENCE</scope>
    <source>
        <strain evidence="9">MTRN7</strain>
    </source>
</reference>
<dbReference type="SMART" id="SM00060">
    <property type="entry name" value="FN3"/>
    <property type="match status" value="1"/>
</dbReference>
<dbReference type="Gene3D" id="2.60.40.10">
    <property type="entry name" value="Immunoglobulins"/>
    <property type="match status" value="2"/>
</dbReference>
<dbReference type="CDD" id="cd00063">
    <property type="entry name" value="FN3"/>
    <property type="match status" value="1"/>
</dbReference>
<evidence type="ECO:0000256" key="3">
    <source>
        <dbReference type="ARBA" id="ARBA00022490"/>
    </source>
</evidence>
<gene>
    <name evidence="9" type="ORF">OOZ35_11560</name>
</gene>
<dbReference type="InterPro" id="IPR013320">
    <property type="entry name" value="ConA-like_dom_sf"/>
</dbReference>
<dbReference type="Gene3D" id="2.60.120.200">
    <property type="match status" value="1"/>
</dbReference>
<dbReference type="InterPro" id="IPR036116">
    <property type="entry name" value="FN3_sf"/>
</dbReference>
<evidence type="ECO:0000256" key="7">
    <source>
        <dbReference type="ARBA" id="ARBA00023273"/>
    </source>
</evidence>
<dbReference type="Pfam" id="PF13385">
    <property type="entry name" value="Laminin_G_3"/>
    <property type="match status" value="1"/>
</dbReference>
<keyword evidence="6" id="KW-1015">Disulfide bond</keyword>
<comment type="caution">
    <text evidence="9">The sequence shown here is derived from an EMBL/GenBank/DDBJ whole genome shotgun (WGS) entry which is preliminary data.</text>
</comment>
<dbReference type="InterPro" id="IPR013783">
    <property type="entry name" value="Ig-like_fold"/>
</dbReference>
<keyword evidence="10" id="KW-1185">Reference proteome</keyword>
<keyword evidence="5" id="KW-0969">Cilium</keyword>
<dbReference type="RefSeq" id="WP_270005670.1">
    <property type="nucleotide sequence ID" value="NZ_JAPFGC010000002.1"/>
</dbReference>
<dbReference type="Proteomes" id="UP001149142">
    <property type="component" value="Unassembled WGS sequence"/>
</dbReference>
<dbReference type="NCBIfam" id="NF012200">
    <property type="entry name" value="choice_anch_D"/>
    <property type="match status" value="1"/>
</dbReference>
<evidence type="ECO:0000256" key="2">
    <source>
        <dbReference type="ARBA" id="ARBA00004496"/>
    </source>
</evidence>
<dbReference type="PANTHER" id="PTHR10199">
    <property type="entry name" value="THROMBOSPONDIN"/>
    <property type="match status" value="1"/>
</dbReference>
<dbReference type="PROSITE" id="PS51257">
    <property type="entry name" value="PROKAR_LIPOPROTEIN"/>
    <property type="match status" value="1"/>
</dbReference>
<dbReference type="InterPro" id="IPR028974">
    <property type="entry name" value="TSP_type-3_rpt"/>
</dbReference>
<comment type="subcellular location">
    <subcellularLocation>
        <location evidence="1">Cell projection</location>
        <location evidence="1">Cilium</location>
    </subcellularLocation>
    <subcellularLocation>
        <location evidence="2">Cytoplasm</location>
    </subcellularLocation>
</comment>
<dbReference type="SUPFAM" id="SSF49265">
    <property type="entry name" value="Fibronectin type III"/>
    <property type="match status" value="1"/>
</dbReference>
<evidence type="ECO:0000256" key="4">
    <source>
        <dbReference type="ARBA" id="ARBA00022729"/>
    </source>
</evidence>
<keyword evidence="7" id="KW-0966">Cell projection</keyword>
<keyword evidence="4" id="KW-0732">Signal</keyword>
<dbReference type="PROSITE" id="PS50853">
    <property type="entry name" value="FN3"/>
    <property type="match status" value="1"/>
</dbReference>
<dbReference type="Pfam" id="PF20009">
    <property type="entry name" value="GEVED"/>
    <property type="match status" value="1"/>
</dbReference>
<keyword evidence="3" id="KW-0963">Cytoplasm</keyword>